<evidence type="ECO:0000259" key="2">
    <source>
        <dbReference type="PROSITE" id="PS50181"/>
    </source>
</evidence>
<name>A0A3B3YGP0_9TELE</name>
<proteinExistence type="predicted"/>
<dbReference type="InterPro" id="IPR039594">
    <property type="entry name" value="FBXO34/46"/>
</dbReference>
<dbReference type="PANTHER" id="PTHR16271:SF11">
    <property type="entry name" value="F-BOX ONLY PROTEIN 34"/>
    <property type="match status" value="1"/>
</dbReference>
<evidence type="ECO:0000313" key="3">
    <source>
        <dbReference type="Ensembl" id="ENSPMEP00000026517.1"/>
    </source>
</evidence>
<dbReference type="Ensembl" id="ENSPMET00000002378.1">
    <property type="protein sequence ID" value="ENSPMEP00000026517.1"/>
    <property type="gene ID" value="ENSPMEG00000010259.1"/>
</dbReference>
<protein>
    <recommendedName>
        <fullName evidence="2">F-box domain-containing protein</fullName>
    </recommendedName>
</protein>
<dbReference type="PANTHER" id="PTHR16271">
    <property type="entry name" value="F-BOX ONLY PROTEIN 34/46 FAMILY MEMBER"/>
    <property type="match status" value="1"/>
</dbReference>
<dbReference type="SUPFAM" id="SSF81383">
    <property type="entry name" value="F-box domain"/>
    <property type="match status" value="1"/>
</dbReference>
<sequence length="376" mass="42098">MTSGLQCSAPLGPCRSATEDADTVPNVWTVIKPGHVREKIAIFASEATRMDGADSGDCSSRRRRCLTEEEQKISVVEMVAFLEQRASELQPNLKPLLNEPDIVRVSCWTQPQPQPSSGPPETLTAVRVELPVQVKPAVRVESPAWVLPPTPAAPSQEVSREMAGLRSAEQEPLPGLLFRTTFYLEPALPPVSVPQRSEKNKVHKTMGCPSCSAAVPLGRSASVSQDFLRVRQRLQQLLAPQSYLLLLPHHLLVNLLLLLPTQSLAALKCTCSYFKFVIENYSVRPADSLWVSDPRYRDDPCKQCKKRYRPGDVSLCRWHHKPYCQALPYGPGYWMCCHGAQRDAPGCNVGLHDNRWVPAFHSINVPIYRRNYHYES</sequence>
<reference evidence="3" key="2">
    <citation type="submission" date="2025-09" db="UniProtKB">
        <authorList>
            <consortium name="Ensembl"/>
        </authorList>
    </citation>
    <scope>IDENTIFICATION</scope>
</reference>
<dbReference type="PROSITE" id="PS50181">
    <property type="entry name" value="FBOX"/>
    <property type="match status" value="1"/>
</dbReference>
<feature type="domain" description="F-box" evidence="2">
    <location>
        <begin position="241"/>
        <end position="293"/>
    </location>
</feature>
<dbReference type="InterPro" id="IPR036047">
    <property type="entry name" value="F-box-like_dom_sf"/>
</dbReference>
<organism evidence="3 4">
    <name type="scientific">Poecilia mexicana</name>
    <dbReference type="NCBI Taxonomy" id="48701"/>
    <lineage>
        <taxon>Eukaryota</taxon>
        <taxon>Metazoa</taxon>
        <taxon>Chordata</taxon>
        <taxon>Craniata</taxon>
        <taxon>Vertebrata</taxon>
        <taxon>Euteleostomi</taxon>
        <taxon>Actinopterygii</taxon>
        <taxon>Neopterygii</taxon>
        <taxon>Teleostei</taxon>
        <taxon>Neoteleostei</taxon>
        <taxon>Acanthomorphata</taxon>
        <taxon>Ovalentaria</taxon>
        <taxon>Atherinomorphae</taxon>
        <taxon>Cyprinodontiformes</taxon>
        <taxon>Poeciliidae</taxon>
        <taxon>Poeciliinae</taxon>
        <taxon>Poecilia</taxon>
    </lineage>
</organism>
<keyword evidence="1" id="KW-0833">Ubl conjugation pathway</keyword>
<dbReference type="AlphaFoldDB" id="A0A3B3YGP0"/>
<keyword evidence="4" id="KW-1185">Reference proteome</keyword>
<accession>A0A3B3YGP0</accession>
<reference evidence="3" key="1">
    <citation type="submission" date="2025-08" db="UniProtKB">
        <authorList>
            <consortium name="Ensembl"/>
        </authorList>
    </citation>
    <scope>IDENTIFICATION</scope>
</reference>
<dbReference type="InterPro" id="IPR001810">
    <property type="entry name" value="F-box_dom"/>
</dbReference>
<evidence type="ECO:0000313" key="4">
    <source>
        <dbReference type="Proteomes" id="UP000261480"/>
    </source>
</evidence>
<dbReference type="Proteomes" id="UP000261480">
    <property type="component" value="Unplaced"/>
</dbReference>
<evidence type="ECO:0000256" key="1">
    <source>
        <dbReference type="ARBA" id="ARBA00022786"/>
    </source>
</evidence>
<dbReference type="STRING" id="48701.ENSPMEP00000026517"/>